<dbReference type="AlphaFoldDB" id="A0A3P6GXW8"/>
<proteinExistence type="predicted"/>
<feature type="non-terminal residue" evidence="1">
    <location>
        <position position="193"/>
    </location>
</feature>
<evidence type="ECO:0000313" key="2">
    <source>
        <dbReference type="Proteomes" id="UP000267029"/>
    </source>
</evidence>
<gene>
    <name evidence="1" type="ORF">MCOS_LOCUS10520</name>
</gene>
<keyword evidence="2" id="KW-1185">Reference proteome</keyword>
<accession>A0A3P6GXW8</accession>
<dbReference type="Proteomes" id="UP000267029">
    <property type="component" value="Unassembled WGS sequence"/>
</dbReference>
<reference evidence="1 2" key="1">
    <citation type="submission" date="2018-10" db="EMBL/GenBank/DDBJ databases">
        <authorList>
            <consortium name="Pathogen Informatics"/>
        </authorList>
    </citation>
    <scope>NUCLEOTIDE SEQUENCE [LARGE SCALE GENOMIC DNA]</scope>
</reference>
<evidence type="ECO:0000313" key="1">
    <source>
        <dbReference type="EMBL" id="VDD84517.1"/>
    </source>
</evidence>
<name>A0A3P6GXW8_MESCO</name>
<protein>
    <submittedName>
        <fullName evidence="1">Uncharacterized protein</fullName>
    </submittedName>
</protein>
<organism evidence="1 2">
    <name type="scientific">Mesocestoides corti</name>
    <name type="common">Flatworm</name>
    <dbReference type="NCBI Taxonomy" id="53468"/>
    <lineage>
        <taxon>Eukaryota</taxon>
        <taxon>Metazoa</taxon>
        <taxon>Spiralia</taxon>
        <taxon>Lophotrochozoa</taxon>
        <taxon>Platyhelminthes</taxon>
        <taxon>Cestoda</taxon>
        <taxon>Eucestoda</taxon>
        <taxon>Cyclophyllidea</taxon>
        <taxon>Mesocestoididae</taxon>
        <taxon>Mesocestoides</taxon>
    </lineage>
</organism>
<dbReference type="EMBL" id="UXSR01006498">
    <property type="protein sequence ID" value="VDD84517.1"/>
    <property type="molecule type" value="Genomic_DNA"/>
</dbReference>
<sequence>MVLSNFTEVSPTDVNLGTSFDVNASAITDNIPPPYLDSEYLSAIFQHEHEAAQTEIPNLQTKLNDAVMRLELEEAEVCHLKEVISGLNIDLDSRDTPVVMAHEAKVAAETALQQLTDDLATLGARLQFDVSSACPLTPEATSLAENVASILMEREEKVRLAWDRMSKMSAEMAAINDIERLEKEVQITKALCV</sequence>